<feature type="transmembrane region" description="Helical" evidence="1">
    <location>
        <begin position="36"/>
        <end position="59"/>
    </location>
</feature>
<evidence type="ECO:0000313" key="3">
    <source>
        <dbReference type="EMBL" id="STY24649.1"/>
    </source>
</evidence>
<name>A0A378LFV0_9GAMM</name>
<organism evidence="3 5">
    <name type="scientific">Legionella steigerwaltii</name>
    <dbReference type="NCBI Taxonomy" id="460"/>
    <lineage>
        <taxon>Bacteria</taxon>
        <taxon>Pseudomonadati</taxon>
        <taxon>Pseudomonadota</taxon>
        <taxon>Gammaproteobacteria</taxon>
        <taxon>Legionellales</taxon>
        <taxon>Legionellaceae</taxon>
        <taxon>Legionella</taxon>
    </lineage>
</organism>
<dbReference type="AlphaFoldDB" id="A0A378LFV0"/>
<sequence>MKLLKSALNAIGSGAGVAWPLYGIVFSVLGGAVASFFSLTFGIISISLFFAVGIPIFYFSYQEMKKNEEIFQAQLDKNQQKLLTDIQEYISSIDNYALYEKCTADFNEVFARILIMDLNKIARESPNSPLCQILSLFYEEYKLKQAIPNNKVILEHIVHNVSQHSVPLSKKIVPSFFAFVGTFGPIAGCSAGVSGLLTGMGLFSSFAAFPLLGWGILTVALISGIIMASEAIIQSSDDFKKNELNQTIKNMHSQLSKATMERDLNTRLCYPFLSLKEQSKEKRSFEPIKQPIFPNSFINRASDKKPKLTFLSFFNMNQSFSSSAQDEVNVYSPS</sequence>
<feature type="transmembrane region" description="Helical" evidence="1">
    <location>
        <begin position="7"/>
        <end position="30"/>
    </location>
</feature>
<dbReference type="RefSeq" id="WP_058476273.1">
    <property type="nucleotide sequence ID" value="NZ_CAAAIO010000004.1"/>
</dbReference>
<feature type="transmembrane region" description="Helical" evidence="1">
    <location>
        <begin position="176"/>
        <end position="199"/>
    </location>
</feature>
<keyword evidence="1" id="KW-0812">Transmembrane</keyword>
<evidence type="ECO:0000313" key="2">
    <source>
        <dbReference type="EMBL" id="KTD79467.1"/>
    </source>
</evidence>
<accession>A0A378LFV0</accession>
<evidence type="ECO:0000313" key="4">
    <source>
        <dbReference type="Proteomes" id="UP000054820"/>
    </source>
</evidence>
<dbReference type="Proteomes" id="UP000255110">
    <property type="component" value="Unassembled WGS sequence"/>
</dbReference>
<keyword evidence="1" id="KW-0472">Membrane</keyword>
<dbReference type="EMBL" id="UGOY01000001">
    <property type="protein sequence ID" value="STY24649.1"/>
    <property type="molecule type" value="Genomic_DNA"/>
</dbReference>
<keyword evidence="4" id="KW-1185">Reference proteome</keyword>
<protein>
    <submittedName>
        <fullName evidence="3">Uncharacterized protein</fullName>
    </submittedName>
</protein>
<gene>
    <name evidence="2" type="ORF">Lstg_0683</name>
    <name evidence="3" type="ORF">NCTC11991_03279</name>
</gene>
<dbReference type="EMBL" id="LNYZ01000005">
    <property type="protein sequence ID" value="KTD79467.1"/>
    <property type="molecule type" value="Genomic_DNA"/>
</dbReference>
<dbReference type="OrthoDB" id="5653342at2"/>
<proteinExistence type="predicted"/>
<keyword evidence="1" id="KW-1133">Transmembrane helix</keyword>
<reference evidence="3 5" key="2">
    <citation type="submission" date="2018-06" db="EMBL/GenBank/DDBJ databases">
        <authorList>
            <consortium name="Pathogen Informatics"/>
            <person name="Doyle S."/>
        </authorList>
    </citation>
    <scope>NUCLEOTIDE SEQUENCE [LARGE SCALE GENOMIC DNA]</scope>
    <source>
        <strain evidence="3 5">NCTC11991</strain>
    </source>
</reference>
<feature type="transmembrane region" description="Helical" evidence="1">
    <location>
        <begin position="211"/>
        <end position="233"/>
    </location>
</feature>
<reference evidence="2 4" key="1">
    <citation type="submission" date="2015-11" db="EMBL/GenBank/DDBJ databases">
        <title>Genomic analysis of 38 Legionella species identifies large and diverse effector repertoires.</title>
        <authorList>
            <person name="Burstein D."/>
            <person name="Amaro F."/>
            <person name="Zusman T."/>
            <person name="Lifshitz Z."/>
            <person name="Cohen O."/>
            <person name="Gilbert J.A."/>
            <person name="Pupko T."/>
            <person name="Shuman H.A."/>
            <person name="Segal G."/>
        </authorList>
    </citation>
    <scope>NUCLEOTIDE SEQUENCE [LARGE SCALE GENOMIC DNA]</scope>
    <source>
        <strain evidence="2 4">SC-18-C9</strain>
    </source>
</reference>
<evidence type="ECO:0000256" key="1">
    <source>
        <dbReference type="SAM" id="Phobius"/>
    </source>
</evidence>
<dbReference type="Proteomes" id="UP000054820">
    <property type="component" value="Unassembled WGS sequence"/>
</dbReference>
<dbReference type="STRING" id="460.Lstg_0683"/>
<evidence type="ECO:0000313" key="5">
    <source>
        <dbReference type="Proteomes" id="UP000255110"/>
    </source>
</evidence>